<evidence type="ECO:0000313" key="2">
    <source>
        <dbReference type="EMBL" id="KAL3787336.1"/>
    </source>
</evidence>
<gene>
    <name evidence="2" type="ORF">ACHAWO_006262</name>
</gene>
<organism evidence="2 3">
    <name type="scientific">Cyclotella atomus</name>
    <dbReference type="NCBI Taxonomy" id="382360"/>
    <lineage>
        <taxon>Eukaryota</taxon>
        <taxon>Sar</taxon>
        <taxon>Stramenopiles</taxon>
        <taxon>Ochrophyta</taxon>
        <taxon>Bacillariophyta</taxon>
        <taxon>Coscinodiscophyceae</taxon>
        <taxon>Thalassiosirophycidae</taxon>
        <taxon>Stephanodiscales</taxon>
        <taxon>Stephanodiscaceae</taxon>
        <taxon>Cyclotella</taxon>
    </lineage>
</organism>
<feature type="compositionally biased region" description="Basic and acidic residues" evidence="1">
    <location>
        <begin position="77"/>
        <end position="102"/>
    </location>
</feature>
<evidence type="ECO:0000313" key="3">
    <source>
        <dbReference type="Proteomes" id="UP001530400"/>
    </source>
</evidence>
<dbReference type="EMBL" id="JALLPJ020000614">
    <property type="protein sequence ID" value="KAL3787336.1"/>
    <property type="molecule type" value="Genomic_DNA"/>
</dbReference>
<dbReference type="Proteomes" id="UP001530400">
    <property type="component" value="Unassembled WGS sequence"/>
</dbReference>
<reference evidence="2 3" key="1">
    <citation type="submission" date="2024-10" db="EMBL/GenBank/DDBJ databases">
        <title>Updated reference genomes for cyclostephanoid diatoms.</title>
        <authorList>
            <person name="Roberts W.R."/>
            <person name="Alverson A.J."/>
        </authorList>
    </citation>
    <scope>NUCLEOTIDE SEQUENCE [LARGE SCALE GENOMIC DNA]</scope>
    <source>
        <strain evidence="2 3">AJA010-31</strain>
    </source>
</reference>
<keyword evidence="3" id="KW-1185">Reference proteome</keyword>
<accession>A0ABD3PJ45</accession>
<name>A0ABD3PJ45_9STRA</name>
<feature type="region of interest" description="Disordered" evidence="1">
    <location>
        <begin position="68"/>
        <end position="102"/>
    </location>
</feature>
<comment type="caution">
    <text evidence="2">The sequence shown here is derived from an EMBL/GenBank/DDBJ whole genome shotgun (WGS) entry which is preliminary data.</text>
</comment>
<protein>
    <submittedName>
        <fullName evidence="2">Uncharacterized protein</fullName>
    </submittedName>
</protein>
<evidence type="ECO:0000256" key="1">
    <source>
        <dbReference type="SAM" id="MobiDB-lite"/>
    </source>
</evidence>
<proteinExistence type="predicted"/>
<sequence length="102" mass="11544">MISGFSTAANWLTQITGNEPIITPSKKDLSKDPIIRDLHAMKSQEIKAGVFEMPPPKHTHQREVDRIYQQPKPKFVAHKDPTKGKMRKEKVSSNRLGGEHMA</sequence>
<dbReference type="AlphaFoldDB" id="A0ABD3PJ45"/>